<dbReference type="SMART" id="SM00327">
    <property type="entry name" value="VWA"/>
    <property type="match status" value="1"/>
</dbReference>
<feature type="transmembrane region" description="Helical" evidence="5">
    <location>
        <begin position="6"/>
        <end position="25"/>
    </location>
</feature>
<dbReference type="InterPro" id="IPR002035">
    <property type="entry name" value="VWF_A"/>
</dbReference>
<dbReference type="EMBL" id="CADCVJ010000007">
    <property type="protein sequence ID" value="CAA9461222.1"/>
    <property type="molecule type" value="Genomic_DNA"/>
</dbReference>
<dbReference type="AlphaFoldDB" id="A0A6J4R2W9"/>
<protein>
    <submittedName>
        <fullName evidence="7">von Willebrand factor, type A</fullName>
    </submittedName>
</protein>
<accession>A0A6J4R2W9</accession>
<proteinExistence type="predicted"/>
<gene>
    <name evidence="7" type="ORF">AVDCRST_MAG38-74</name>
</gene>
<dbReference type="InterPro" id="IPR036465">
    <property type="entry name" value="vWFA_dom_sf"/>
</dbReference>
<evidence type="ECO:0000256" key="1">
    <source>
        <dbReference type="ARBA" id="ARBA00022475"/>
    </source>
</evidence>
<keyword evidence="4 5" id="KW-0472">Membrane</keyword>
<keyword evidence="3 5" id="KW-1133">Transmembrane helix</keyword>
<dbReference type="Pfam" id="PF07584">
    <property type="entry name" value="BatA"/>
    <property type="match status" value="1"/>
</dbReference>
<reference evidence="7" key="1">
    <citation type="submission" date="2020-02" db="EMBL/GenBank/DDBJ databases">
        <authorList>
            <person name="Meier V. D."/>
        </authorList>
    </citation>
    <scope>NUCLEOTIDE SEQUENCE</scope>
    <source>
        <strain evidence="7">AVDCRST_MAG38</strain>
    </source>
</reference>
<keyword evidence="1" id="KW-1003">Cell membrane</keyword>
<dbReference type="InterPro" id="IPR024163">
    <property type="entry name" value="Aerotolerance_reg_N"/>
</dbReference>
<dbReference type="Gene3D" id="3.40.50.410">
    <property type="entry name" value="von Willebrand factor, type A domain"/>
    <property type="match status" value="1"/>
</dbReference>
<evidence type="ECO:0000256" key="3">
    <source>
        <dbReference type="ARBA" id="ARBA00022989"/>
    </source>
</evidence>
<name>A0A6J4R2W9_9ACTN</name>
<sequence length="316" mass="33292">MSFAAPGAFVLLALLPLLAVAFVLLRRRRRAYVVRFPATPVVASVLPRRPNWRRWVAPALLAASAVALTVALARPQATVAVPVERASVMLIFDASGSMRAEDVAPTRLQAAQSAAHRFLDRVPDSLLVGFVSYSNAPMTVVQPTVDRVPVRSALAGLRADGGTATGDALVSALDLLEARRTDDGRVAPAAVVLLSDGKTTAGSDPVEASRRAGALGVPVYTVALGTPDGVIHNGPYGGFLPVPPDPQTLRAMSERSGGNSFRVDDAGELDRVYERLGSRIGTRDQRREVSAAFAGGGLLLLLAGLGSALRWRPRLL</sequence>
<dbReference type="Pfam" id="PF13519">
    <property type="entry name" value="VWA_2"/>
    <property type="match status" value="1"/>
</dbReference>
<dbReference type="InterPro" id="IPR050768">
    <property type="entry name" value="UPF0353/GerABKA_families"/>
</dbReference>
<feature type="domain" description="VWFA" evidence="6">
    <location>
        <begin position="87"/>
        <end position="276"/>
    </location>
</feature>
<evidence type="ECO:0000256" key="5">
    <source>
        <dbReference type="SAM" id="Phobius"/>
    </source>
</evidence>
<dbReference type="PANTHER" id="PTHR22550:SF5">
    <property type="entry name" value="LEUCINE ZIPPER PROTEIN 4"/>
    <property type="match status" value="1"/>
</dbReference>
<organism evidence="7">
    <name type="scientific">uncultured Solirubrobacteraceae bacterium</name>
    <dbReference type="NCBI Taxonomy" id="1162706"/>
    <lineage>
        <taxon>Bacteria</taxon>
        <taxon>Bacillati</taxon>
        <taxon>Actinomycetota</taxon>
        <taxon>Thermoleophilia</taxon>
        <taxon>Solirubrobacterales</taxon>
        <taxon>Solirubrobacteraceae</taxon>
        <taxon>environmental samples</taxon>
    </lineage>
</organism>
<evidence type="ECO:0000313" key="7">
    <source>
        <dbReference type="EMBL" id="CAA9461222.1"/>
    </source>
</evidence>
<feature type="transmembrane region" description="Helical" evidence="5">
    <location>
        <begin position="289"/>
        <end position="309"/>
    </location>
</feature>
<evidence type="ECO:0000256" key="4">
    <source>
        <dbReference type="ARBA" id="ARBA00023136"/>
    </source>
</evidence>
<dbReference type="PROSITE" id="PS50234">
    <property type="entry name" value="VWFA"/>
    <property type="match status" value="1"/>
</dbReference>
<dbReference type="SUPFAM" id="SSF53300">
    <property type="entry name" value="vWA-like"/>
    <property type="match status" value="1"/>
</dbReference>
<evidence type="ECO:0000259" key="6">
    <source>
        <dbReference type="PROSITE" id="PS50234"/>
    </source>
</evidence>
<evidence type="ECO:0000256" key="2">
    <source>
        <dbReference type="ARBA" id="ARBA00022692"/>
    </source>
</evidence>
<dbReference type="PANTHER" id="PTHR22550">
    <property type="entry name" value="SPORE GERMINATION PROTEIN"/>
    <property type="match status" value="1"/>
</dbReference>
<keyword evidence="2 5" id="KW-0812">Transmembrane</keyword>